<gene>
    <name evidence="3" type="ORF">MVEN_01189500</name>
</gene>
<keyword evidence="1" id="KW-0677">Repeat</keyword>
<sequence length="618" mass="71436">MGLLHLSHGFHSQLIKLAGSFSAFERQHLHEPLRSIHGGTFITADTVNHRQGETGINILHHSVALEALYDSADSFPQPRCHPETRTKMLEDLYNWAIEEESDSAQPICWLHGPAGAGKSAIMQTLCQRLQDARRLGGTFFFKRDHPTRGNPEVLFATLAYQLAEHNRDLRSLISQIVEDNPSLVARHMKVQLYKLIVEPCHLLIDSPPLILLIDGLDECETQDLQVEILRLVGSAVQHHPKTFQFLIASRPEAHIRETFNDPSFNGILDSVNVEKSFEDIRRYFADEFTRIHREHRDTMGSIPTPWPSPKVVDSLVWKSSGYFIYASTVIRFIDDKLSRLTERLAVIQSLTPTDAEAPFAALDQLYIQILSRVPIRFHFTLLDILQCMIVSESMRNPLQIDRLLELPSGETQLILRGLHSVLEIKKTRRLSVHHASFLEFLKDPQRSLHFHIKLENRMSVARAFLKGLSDDSHWHANSCNLSISDFEKCIVSVPPSIELVPLIRRFNPDFIWCQRWEDFHTFYSEIDEILTWLKEHPNPPLDLIERWQNYLAKSEDICTHCDEWDPYEKRWQKRANFSVVDLNKTHVPLDEEEIVRAWEDELETAILDGGYEDVEWIL</sequence>
<evidence type="ECO:0000313" key="3">
    <source>
        <dbReference type="EMBL" id="KAF7352258.1"/>
    </source>
</evidence>
<proteinExistence type="predicted"/>
<dbReference type="PANTHER" id="PTHR10039">
    <property type="entry name" value="AMELOGENIN"/>
    <property type="match status" value="1"/>
</dbReference>
<dbReference type="AlphaFoldDB" id="A0A8H7CYN2"/>
<protein>
    <submittedName>
        <fullName evidence="3">NACHT domain-containing protein</fullName>
    </submittedName>
</protein>
<dbReference type="Gene3D" id="3.40.50.300">
    <property type="entry name" value="P-loop containing nucleotide triphosphate hydrolases"/>
    <property type="match status" value="1"/>
</dbReference>
<feature type="domain" description="Nephrocystin 3-like N-terminal" evidence="2">
    <location>
        <begin position="100"/>
        <end position="250"/>
    </location>
</feature>
<reference evidence="3" key="1">
    <citation type="submission" date="2020-05" db="EMBL/GenBank/DDBJ databases">
        <title>Mycena genomes resolve the evolution of fungal bioluminescence.</title>
        <authorList>
            <person name="Tsai I.J."/>
        </authorList>
    </citation>
    <scope>NUCLEOTIDE SEQUENCE</scope>
    <source>
        <strain evidence="3">CCC161011</strain>
    </source>
</reference>
<dbReference type="EMBL" id="JACAZI010000009">
    <property type="protein sequence ID" value="KAF7352258.1"/>
    <property type="molecule type" value="Genomic_DNA"/>
</dbReference>
<dbReference type="Proteomes" id="UP000620124">
    <property type="component" value="Unassembled WGS sequence"/>
</dbReference>
<comment type="caution">
    <text evidence="3">The sequence shown here is derived from an EMBL/GenBank/DDBJ whole genome shotgun (WGS) entry which is preliminary data.</text>
</comment>
<dbReference type="PANTHER" id="PTHR10039:SF17">
    <property type="entry name" value="FUNGAL STAND N-TERMINAL GOODBYE DOMAIN-CONTAINING PROTEIN-RELATED"/>
    <property type="match status" value="1"/>
</dbReference>
<dbReference type="OrthoDB" id="4760524at2759"/>
<evidence type="ECO:0000259" key="2">
    <source>
        <dbReference type="Pfam" id="PF24883"/>
    </source>
</evidence>
<accession>A0A8H7CYN2</accession>
<dbReference type="InterPro" id="IPR027417">
    <property type="entry name" value="P-loop_NTPase"/>
</dbReference>
<name>A0A8H7CYN2_9AGAR</name>
<dbReference type="SUPFAM" id="SSF52540">
    <property type="entry name" value="P-loop containing nucleoside triphosphate hydrolases"/>
    <property type="match status" value="1"/>
</dbReference>
<dbReference type="InterPro" id="IPR056884">
    <property type="entry name" value="NPHP3-like_N"/>
</dbReference>
<evidence type="ECO:0000256" key="1">
    <source>
        <dbReference type="ARBA" id="ARBA00022737"/>
    </source>
</evidence>
<dbReference type="Pfam" id="PF24883">
    <property type="entry name" value="NPHP3_N"/>
    <property type="match status" value="1"/>
</dbReference>
<evidence type="ECO:0000313" key="4">
    <source>
        <dbReference type="Proteomes" id="UP000620124"/>
    </source>
</evidence>
<organism evidence="3 4">
    <name type="scientific">Mycena venus</name>
    <dbReference type="NCBI Taxonomy" id="2733690"/>
    <lineage>
        <taxon>Eukaryota</taxon>
        <taxon>Fungi</taxon>
        <taxon>Dikarya</taxon>
        <taxon>Basidiomycota</taxon>
        <taxon>Agaricomycotina</taxon>
        <taxon>Agaricomycetes</taxon>
        <taxon>Agaricomycetidae</taxon>
        <taxon>Agaricales</taxon>
        <taxon>Marasmiineae</taxon>
        <taxon>Mycenaceae</taxon>
        <taxon>Mycena</taxon>
    </lineage>
</organism>
<keyword evidence="4" id="KW-1185">Reference proteome</keyword>